<gene>
    <name evidence="9" type="ORF">DL89DRAFT_266679</name>
</gene>
<evidence type="ECO:0000313" key="10">
    <source>
        <dbReference type="Proteomes" id="UP000193922"/>
    </source>
</evidence>
<feature type="transmembrane region" description="Helical" evidence="7">
    <location>
        <begin position="335"/>
        <end position="357"/>
    </location>
</feature>
<evidence type="ECO:0000256" key="4">
    <source>
        <dbReference type="ARBA" id="ARBA00022692"/>
    </source>
</evidence>
<feature type="transmembrane region" description="Helical" evidence="7">
    <location>
        <begin position="311"/>
        <end position="329"/>
    </location>
</feature>
<accession>A0A1Y1WAA9</accession>
<feature type="transmembrane region" description="Helical" evidence="7">
    <location>
        <begin position="282"/>
        <end position="304"/>
    </location>
</feature>
<evidence type="ECO:0000313" key="9">
    <source>
        <dbReference type="EMBL" id="ORX70463.1"/>
    </source>
</evidence>
<dbReference type="Pfam" id="PF00083">
    <property type="entry name" value="Sugar_tr"/>
    <property type="match status" value="1"/>
</dbReference>
<dbReference type="PROSITE" id="PS50850">
    <property type="entry name" value="MFS"/>
    <property type="match status" value="1"/>
</dbReference>
<dbReference type="Gene3D" id="1.20.1250.20">
    <property type="entry name" value="MFS general substrate transporter like domains"/>
    <property type="match status" value="1"/>
</dbReference>
<protein>
    <submittedName>
        <fullName evidence="9">General substrate transporter</fullName>
    </submittedName>
</protein>
<proteinExistence type="inferred from homology"/>
<evidence type="ECO:0000256" key="6">
    <source>
        <dbReference type="ARBA" id="ARBA00023136"/>
    </source>
</evidence>
<comment type="caution">
    <text evidence="9">The sequence shown here is derived from an EMBL/GenBank/DDBJ whole genome shotgun (WGS) entry which is preliminary data.</text>
</comment>
<dbReference type="EMBL" id="MCFD01000005">
    <property type="protein sequence ID" value="ORX70463.1"/>
    <property type="molecule type" value="Genomic_DNA"/>
</dbReference>
<evidence type="ECO:0000256" key="5">
    <source>
        <dbReference type="ARBA" id="ARBA00022989"/>
    </source>
</evidence>
<dbReference type="PANTHER" id="PTHR48021">
    <property type="match status" value="1"/>
</dbReference>
<evidence type="ECO:0000256" key="2">
    <source>
        <dbReference type="ARBA" id="ARBA00010992"/>
    </source>
</evidence>
<dbReference type="PANTHER" id="PTHR48021:SF1">
    <property type="entry name" value="GH07001P-RELATED"/>
    <property type="match status" value="1"/>
</dbReference>
<dbReference type="OrthoDB" id="4540492at2759"/>
<dbReference type="AlphaFoldDB" id="A0A1Y1WAA9"/>
<feature type="domain" description="Major facilitator superfamily (MFS) profile" evidence="8">
    <location>
        <begin position="1"/>
        <end position="427"/>
    </location>
</feature>
<feature type="transmembrane region" description="Helical" evidence="7">
    <location>
        <begin position="91"/>
        <end position="111"/>
    </location>
</feature>
<comment type="similarity">
    <text evidence="2">Belongs to the major facilitator superfamily. Sugar transporter (TC 2.A.1.1) family.</text>
</comment>
<name>A0A1Y1WAA9_9FUNG</name>
<dbReference type="InterPro" id="IPR050549">
    <property type="entry name" value="MFS_Trehalose_Transporter"/>
</dbReference>
<feature type="transmembrane region" description="Helical" evidence="7">
    <location>
        <begin position="65"/>
        <end position="85"/>
    </location>
</feature>
<dbReference type="SUPFAM" id="SSF103473">
    <property type="entry name" value="MFS general substrate transporter"/>
    <property type="match status" value="1"/>
</dbReference>
<evidence type="ECO:0000256" key="7">
    <source>
        <dbReference type="SAM" id="Phobius"/>
    </source>
</evidence>
<dbReference type="GeneID" id="63803825"/>
<organism evidence="9 10">
    <name type="scientific">Linderina pennispora</name>
    <dbReference type="NCBI Taxonomy" id="61395"/>
    <lineage>
        <taxon>Eukaryota</taxon>
        <taxon>Fungi</taxon>
        <taxon>Fungi incertae sedis</taxon>
        <taxon>Zoopagomycota</taxon>
        <taxon>Kickxellomycotina</taxon>
        <taxon>Kickxellomycetes</taxon>
        <taxon>Kickxellales</taxon>
        <taxon>Kickxellaceae</taxon>
        <taxon>Linderina</taxon>
    </lineage>
</organism>
<reference evidence="9 10" key="1">
    <citation type="submission" date="2016-07" db="EMBL/GenBank/DDBJ databases">
        <title>Pervasive Adenine N6-methylation of Active Genes in Fungi.</title>
        <authorList>
            <consortium name="DOE Joint Genome Institute"/>
            <person name="Mondo S.J."/>
            <person name="Dannebaum R.O."/>
            <person name="Kuo R.C."/>
            <person name="Labutti K."/>
            <person name="Haridas S."/>
            <person name="Kuo A."/>
            <person name="Salamov A."/>
            <person name="Ahrendt S.R."/>
            <person name="Lipzen A."/>
            <person name="Sullivan W."/>
            <person name="Andreopoulos W.B."/>
            <person name="Clum A."/>
            <person name="Lindquist E."/>
            <person name="Daum C."/>
            <person name="Ramamoorthy G.K."/>
            <person name="Gryganskyi A."/>
            <person name="Culley D."/>
            <person name="Magnuson J.K."/>
            <person name="James T.Y."/>
            <person name="O'Malley M.A."/>
            <person name="Stajich J.E."/>
            <person name="Spatafora J.W."/>
            <person name="Visel A."/>
            <person name="Grigoriev I.V."/>
        </authorList>
    </citation>
    <scope>NUCLEOTIDE SEQUENCE [LARGE SCALE GENOMIC DNA]</scope>
    <source>
        <strain evidence="9 10">ATCC 12442</strain>
    </source>
</reference>
<evidence type="ECO:0000259" key="8">
    <source>
        <dbReference type="PROSITE" id="PS50850"/>
    </source>
</evidence>
<evidence type="ECO:0000256" key="3">
    <source>
        <dbReference type="ARBA" id="ARBA00022448"/>
    </source>
</evidence>
<feature type="transmembrane region" description="Helical" evidence="7">
    <location>
        <begin position="241"/>
        <end position="262"/>
    </location>
</feature>
<feature type="transmembrane region" description="Helical" evidence="7">
    <location>
        <begin position="369"/>
        <end position="393"/>
    </location>
</feature>
<dbReference type="STRING" id="61395.A0A1Y1WAA9"/>
<keyword evidence="5 7" id="KW-1133">Transmembrane helix</keyword>
<dbReference type="Proteomes" id="UP000193922">
    <property type="component" value="Unassembled WGS sequence"/>
</dbReference>
<keyword evidence="4 7" id="KW-0812">Transmembrane</keyword>
<dbReference type="InterPro" id="IPR036259">
    <property type="entry name" value="MFS_trans_sf"/>
</dbReference>
<sequence>MGSVNIPGDLLQNCVTGRKYYGVFPSCFYTRSPVVWGLVVGTFGIGAIIGAVLSNPIIDKRGYKFTMTWFALLNVGGALLLSLATKIPQFIIGRLLVGVAAGAANNALAVYVSDISTPRGRNILSGTLQFATNFGIMVDNACALGLTRPPRWRVLMSLTGVLGLINFVLFPFAPESPKWLIKHDRRDEAHAALTRLRKGANIEHEFNDIIESDQLNRQRTTDVNVMQVLRGQTPDNLRHQLMCVSALMFFQQLCGINAVIFYSTQIINKSTKANPANMPTLAQILAFLISVAALVFTFFGMLLAAFIGRRILLIFSHLTMAIFASMLVLGSVKNLTGLVVVMVFLFNAFFNLGVGPIPWAAASEMTPMYAMTAMSAVGTGIGYLFTFGIGVFFPAANNWWKNYTFFFFMGFNLGAALFVYLFVPETKDRRIEDTVRLHSCGIHFVVGKKWRLSAVEEKADLAGQMADDDLLDATDSMA</sequence>
<keyword evidence="6 7" id="KW-0472">Membrane</keyword>
<dbReference type="InterPro" id="IPR020846">
    <property type="entry name" value="MFS_dom"/>
</dbReference>
<dbReference type="InterPro" id="IPR005828">
    <property type="entry name" value="MFS_sugar_transport-like"/>
</dbReference>
<dbReference type="InterPro" id="IPR003663">
    <property type="entry name" value="Sugar/inositol_transpt"/>
</dbReference>
<comment type="subcellular location">
    <subcellularLocation>
        <location evidence="1">Membrane</location>
        <topology evidence="1">Multi-pass membrane protein</topology>
    </subcellularLocation>
</comment>
<dbReference type="GO" id="GO:0022857">
    <property type="term" value="F:transmembrane transporter activity"/>
    <property type="evidence" value="ECO:0007669"/>
    <property type="project" value="InterPro"/>
</dbReference>
<keyword evidence="3" id="KW-0813">Transport</keyword>
<dbReference type="RefSeq" id="XP_040744042.1">
    <property type="nucleotide sequence ID" value="XM_040887177.1"/>
</dbReference>
<keyword evidence="10" id="KW-1185">Reference proteome</keyword>
<feature type="transmembrane region" description="Helical" evidence="7">
    <location>
        <begin position="405"/>
        <end position="423"/>
    </location>
</feature>
<feature type="transmembrane region" description="Helical" evidence="7">
    <location>
        <begin position="34"/>
        <end position="53"/>
    </location>
</feature>
<dbReference type="GO" id="GO:0016020">
    <property type="term" value="C:membrane"/>
    <property type="evidence" value="ECO:0007669"/>
    <property type="project" value="UniProtKB-SubCell"/>
</dbReference>
<feature type="transmembrane region" description="Helical" evidence="7">
    <location>
        <begin position="152"/>
        <end position="173"/>
    </location>
</feature>
<evidence type="ECO:0000256" key="1">
    <source>
        <dbReference type="ARBA" id="ARBA00004141"/>
    </source>
</evidence>
<dbReference type="PRINTS" id="PR00171">
    <property type="entry name" value="SUGRTRNSPORT"/>
</dbReference>